<dbReference type="EMBL" id="MHKL01000006">
    <property type="protein sequence ID" value="OGY89846.1"/>
    <property type="molecule type" value="Genomic_DNA"/>
</dbReference>
<keyword evidence="5 7" id="KW-1133">Transmembrane helix</keyword>
<evidence type="ECO:0000256" key="6">
    <source>
        <dbReference type="ARBA" id="ARBA00023136"/>
    </source>
</evidence>
<dbReference type="AlphaFoldDB" id="A0A1G2BM88"/>
<evidence type="ECO:0000256" key="2">
    <source>
        <dbReference type="ARBA" id="ARBA00006679"/>
    </source>
</evidence>
<evidence type="ECO:0000256" key="1">
    <source>
        <dbReference type="ARBA" id="ARBA00004651"/>
    </source>
</evidence>
<comment type="similarity">
    <text evidence="2">Belongs to the DoxX family.</text>
</comment>
<protein>
    <recommendedName>
        <fullName evidence="10">DoxX family protein</fullName>
    </recommendedName>
</protein>
<feature type="transmembrane region" description="Helical" evidence="7">
    <location>
        <begin position="61"/>
        <end position="85"/>
    </location>
</feature>
<accession>A0A1G2BM88</accession>
<evidence type="ECO:0000313" key="8">
    <source>
        <dbReference type="EMBL" id="OGY89846.1"/>
    </source>
</evidence>
<keyword evidence="3" id="KW-1003">Cell membrane</keyword>
<dbReference type="InterPro" id="IPR032808">
    <property type="entry name" value="DoxX"/>
</dbReference>
<name>A0A1G2BM88_9BACT</name>
<feature type="transmembrane region" description="Helical" evidence="7">
    <location>
        <begin position="6"/>
        <end position="24"/>
    </location>
</feature>
<dbReference type="GO" id="GO:0005886">
    <property type="term" value="C:plasma membrane"/>
    <property type="evidence" value="ECO:0007669"/>
    <property type="project" value="UniProtKB-SubCell"/>
</dbReference>
<dbReference type="Pfam" id="PF07681">
    <property type="entry name" value="DoxX"/>
    <property type="match status" value="1"/>
</dbReference>
<organism evidence="8 9">
    <name type="scientific">Candidatus Komeilibacteria bacterium RIFCSPLOWO2_01_FULL_45_10</name>
    <dbReference type="NCBI Taxonomy" id="1798550"/>
    <lineage>
        <taxon>Bacteria</taxon>
        <taxon>Candidatus Komeiliibacteriota</taxon>
    </lineage>
</organism>
<proteinExistence type="inferred from homology"/>
<dbReference type="PANTHER" id="PTHR33452:SF1">
    <property type="entry name" value="INNER MEMBRANE PROTEIN YPHA-RELATED"/>
    <property type="match status" value="1"/>
</dbReference>
<keyword evidence="6 7" id="KW-0472">Membrane</keyword>
<evidence type="ECO:0000256" key="3">
    <source>
        <dbReference type="ARBA" id="ARBA00022475"/>
    </source>
</evidence>
<dbReference type="InterPro" id="IPR051907">
    <property type="entry name" value="DoxX-like_oxidoreductase"/>
</dbReference>
<dbReference type="Proteomes" id="UP000178849">
    <property type="component" value="Unassembled WGS sequence"/>
</dbReference>
<gene>
    <name evidence="8" type="ORF">A2927_01230</name>
</gene>
<dbReference type="PANTHER" id="PTHR33452">
    <property type="entry name" value="OXIDOREDUCTASE CATD-RELATED"/>
    <property type="match status" value="1"/>
</dbReference>
<reference evidence="8 9" key="1">
    <citation type="journal article" date="2016" name="Nat. Commun.">
        <title>Thousands of microbial genomes shed light on interconnected biogeochemical processes in an aquifer system.</title>
        <authorList>
            <person name="Anantharaman K."/>
            <person name="Brown C.T."/>
            <person name="Hug L.A."/>
            <person name="Sharon I."/>
            <person name="Castelle C.J."/>
            <person name="Probst A.J."/>
            <person name="Thomas B.C."/>
            <person name="Singh A."/>
            <person name="Wilkins M.J."/>
            <person name="Karaoz U."/>
            <person name="Brodie E.L."/>
            <person name="Williams K.H."/>
            <person name="Hubbard S.S."/>
            <person name="Banfield J.F."/>
        </authorList>
    </citation>
    <scope>NUCLEOTIDE SEQUENCE [LARGE SCALE GENOMIC DNA]</scope>
</reference>
<keyword evidence="4 7" id="KW-0812">Transmembrane</keyword>
<comment type="subcellular location">
    <subcellularLocation>
        <location evidence="1">Cell membrane</location>
        <topology evidence="1">Multi-pass membrane protein</topology>
    </subcellularLocation>
</comment>
<comment type="caution">
    <text evidence="8">The sequence shown here is derived from an EMBL/GenBank/DDBJ whole genome shotgun (WGS) entry which is preliminary data.</text>
</comment>
<evidence type="ECO:0000256" key="7">
    <source>
        <dbReference type="SAM" id="Phobius"/>
    </source>
</evidence>
<evidence type="ECO:0000313" key="9">
    <source>
        <dbReference type="Proteomes" id="UP000178849"/>
    </source>
</evidence>
<feature type="transmembrane region" description="Helical" evidence="7">
    <location>
        <begin position="36"/>
        <end position="55"/>
    </location>
</feature>
<evidence type="ECO:0000256" key="4">
    <source>
        <dbReference type="ARBA" id="ARBA00022692"/>
    </source>
</evidence>
<evidence type="ECO:0008006" key="10">
    <source>
        <dbReference type="Google" id="ProtNLM"/>
    </source>
</evidence>
<sequence>MCCNNVDLALLLVRLALATAFITHGVAKLANMSDTVAFFNALGLSAFFAYLVAWVELLGGLLMLVGFWTCFAGLALAIVMLVAIVKVKYQGGFMGGWELDLTLLLSAVAVFFGGPGKYSAGCRCPACQK</sequence>
<evidence type="ECO:0000256" key="5">
    <source>
        <dbReference type="ARBA" id="ARBA00022989"/>
    </source>
</evidence>
<dbReference type="STRING" id="1798550.A2927_01230"/>